<keyword evidence="2" id="KW-1185">Reference proteome</keyword>
<sequence length="180" mass="20482">MEDLKVSLTQYNEQLLMVNTALLEAKDDEKESLLALQSDLHQLIQLTQESLDALISKDTAATLSHANNKKHQQNEGKTELDDEYALFMRYQQTLLQDQELGTEGAHQRGTTASLSCQHCEIVTRQVLLSSSDCEARGVAISEWTVRRRIKKPTLTQKDLQWGPGCCRNTKQYDLNLLKFM</sequence>
<gene>
    <name evidence="1" type="ORF">MSG28_000321</name>
</gene>
<proteinExistence type="predicted"/>
<evidence type="ECO:0000313" key="2">
    <source>
        <dbReference type="Proteomes" id="UP001064048"/>
    </source>
</evidence>
<dbReference type="Proteomes" id="UP001064048">
    <property type="component" value="Chromosome Z"/>
</dbReference>
<evidence type="ECO:0000313" key="1">
    <source>
        <dbReference type="EMBL" id="KAI8429781.1"/>
    </source>
</evidence>
<protein>
    <submittedName>
        <fullName evidence="1">Uncharacterized protein</fullName>
    </submittedName>
</protein>
<dbReference type="EMBL" id="CM046131">
    <property type="protein sequence ID" value="KAI8429781.1"/>
    <property type="molecule type" value="Genomic_DNA"/>
</dbReference>
<reference evidence="1 2" key="1">
    <citation type="journal article" date="2022" name="Genome Biol. Evol.">
        <title>The Spruce Budworm Genome: Reconstructing the Evolutionary History of Antifreeze Proteins.</title>
        <authorList>
            <person name="Beliveau C."/>
            <person name="Gagne P."/>
            <person name="Picq S."/>
            <person name="Vernygora O."/>
            <person name="Keeling C.I."/>
            <person name="Pinkney K."/>
            <person name="Doucet D."/>
            <person name="Wen F."/>
            <person name="Johnston J.S."/>
            <person name="Maaroufi H."/>
            <person name="Boyle B."/>
            <person name="Laroche J."/>
            <person name="Dewar K."/>
            <person name="Juretic N."/>
            <person name="Blackburn G."/>
            <person name="Nisole A."/>
            <person name="Brunet B."/>
            <person name="Brandao M."/>
            <person name="Lumley L."/>
            <person name="Duan J."/>
            <person name="Quan G."/>
            <person name="Lucarotti C.J."/>
            <person name="Roe A.D."/>
            <person name="Sperling F.A.H."/>
            <person name="Levesque R.C."/>
            <person name="Cusson M."/>
        </authorList>
    </citation>
    <scope>NUCLEOTIDE SEQUENCE [LARGE SCALE GENOMIC DNA]</scope>
    <source>
        <strain evidence="1">Glfc:IPQL:Cfum</strain>
    </source>
</reference>
<organism evidence="1 2">
    <name type="scientific">Choristoneura fumiferana</name>
    <name type="common">Spruce budworm moth</name>
    <name type="synonym">Archips fumiferana</name>
    <dbReference type="NCBI Taxonomy" id="7141"/>
    <lineage>
        <taxon>Eukaryota</taxon>
        <taxon>Metazoa</taxon>
        <taxon>Ecdysozoa</taxon>
        <taxon>Arthropoda</taxon>
        <taxon>Hexapoda</taxon>
        <taxon>Insecta</taxon>
        <taxon>Pterygota</taxon>
        <taxon>Neoptera</taxon>
        <taxon>Endopterygota</taxon>
        <taxon>Lepidoptera</taxon>
        <taxon>Glossata</taxon>
        <taxon>Ditrysia</taxon>
        <taxon>Tortricoidea</taxon>
        <taxon>Tortricidae</taxon>
        <taxon>Tortricinae</taxon>
        <taxon>Choristoneura</taxon>
    </lineage>
</organism>
<name>A0ACC0K0G9_CHOFU</name>
<accession>A0ACC0K0G9</accession>
<comment type="caution">
    <text evidence="1">The sequence shown here is derived from an EMBL/GenBank/DDBJ whole genome shotgun (WGS) entry which is preliminary data.</text>
</comment>